<proteinExistence type="predicted"/>
<keyword evidence="2" id="KW-1185">Reference proteome</keyword>
<sequence length="54" mass="6008">MPAYGSVLSDEAIRAVLAYIKSSWPHQALQAQKDMTLKQPLNDQASFFTLVVLD</sequence>
<dbReference type="InterPro" id="IPR036909">
    <property type="entry name" value="Cyt_c-like_dom_sf"/>
</dbReference>
<name>A0ABX0WTE5_9BURK</name>
<comment type="caution">
    <text evidence="1">The sequence shown here is derived from an EMBL/GenBank/DDBJ whole genome shotgun (WGS) entry which is preliminary data.</text>
</comment>
<dbReference type="EMBL" id="JAATIZ010000004">
    <property type="protein sequence ID" value="NJB66022.1"/>
    <property type="molecule type" value="Genomic_DNA"/>
</dbReference>
<reference evidence="1 2" key="1">
    <citation type="submission" date="2020-03" db="EMBL/GenBank/DDBJ databases">
        <title>Genomic Encyclopedia of Type Strains, Phase IV (KMG-IV): sequencing the most valuable type-strain genomes for metagenomic binning, comparative biology and taxonomic classification.</title>
        <authorList>
            <person name="Goeker M."/>
        </authorList>
    </citation>
    <scope>NUCLEOTIDE SEQUENCE [LARGE SCALE GENOMIC DNA]</scope>
    <source>
        <strain evidence="1 2">DSM 26613</strain>
    </source>
</reference>
<gene>
    <name evidence="1" type="ORF">GGR41_002277</name>
</gene>
<organism evidence="1 2">
    <name type="scientific">Paenalcaligenes hominis</name>
    <dbReference type="NCBI Taxonomy" id="643674"/>
    <lineage>
        <taxon>Bacteria</taxon>
        <taxon>Pseudomonadati</taxon>
        <taxon>Pseudomonadota</taxon>
        <taxon>Betaproteobacteria</taxon>
        <taxon>Burkholderiales</taxon>
        <taxon>Alcaligenaceae</taxon>
        <taxon>Paenalcaligenes</taxon>
    </lineage>
</organism>
<evidence type="ECO:0000313" key="1">
    <source>
        <dbReference type="EMBL" id="NJB66022.1"/>
    </source>
</evidence>
<protein>
    <submittedName>
        <fullName evidence="1">Mono/diheme cytochrome c family protein</fullName>
    </submittedName>
</protein>
<dbReference type="RefSeq" id="WP_377521330.1">
    <property type="nucleotide sequence ID" value="NZ_JBHRVR010000001.1"/>
</dbReference>
<evidence type="ECO:0000313" key="2">
    <source>
        <dbReference type="Proteomes" id="UP000783934"/>
    </source>
</evidence>
<dbReference type="SUPFAM" id="SSF46626">
    <property type="entry name" value="Cytochrome c"/>
    <property type="match status" value="1"/>
</dbReference>
<dbReference type="Proteomes" id="UP000783934">
    <property type="component" value="Unassembled WGS sequence"/>
</dbReference>
<accession>A0ABX0WTE5</accession>